<evidence type="ECO:0000256" key="1">
    <source>
        <dbReference type="SAM" id="Phobius"/>
    </source>
</evidence>
<reference evidence="2 3" key="1">
    <citation type="submission" date="2020-05" db="EMBL/GenBank/DDBJ databases">
        <title>MicrobeNet Type strains.</title>
        <authorList>
            <person name="Nicholson A.C."/>
        </authorList>
    </citation>
    <scope>NUCLEOTIDE SEQUENCE [LARGE SCALE GENOMIC DNA]</scope>
    <source>
        <strain evidence="2 3">JCM 3224</strain>
    </source>
</reference>
<dbReference type="AlphaFoldDB" id="A0A849CEK8"/>
<feature type="transmembrane region" description="Helical" evidence="1">
    <location>
        <begin position="116"/>
        <end position="137"/>
    </location>
</feature>
<proteinExistence type="predicted"/>
<keyword evidence="1" id="KW-1133">Transmembrane helix</keyword>
<evidence type="ECO:0000313" key="3">
    <source>
        <dbReference type="Proteomes" id="UP000586827"/>
    </source>
</evidence>
<accession>A0A849CEK8</accession>
<organism evidence="2 3">
    <name type="scientific">Nocardia uniformis</name>
    <dbReference type="NCBI Taxonomy" id="53432"/>
    <lineage>
        <taxon>Bacteria</taxon>
        <taxon>Bacillati</taxon>
        <taxon>Actinomycetota</taxon>
        <taxon>Actinomycetes</taxon>
        <taxon>Mycobacteriales</taxon>
        <taxon>Nocardiaceae</taxon>
        <taxon>Nocardia</taxon>
    </lineage>
</organism>
<comment type="caution">
    <text evidence="2">The sequence shown here is derived from an EMBL/GenBank/DDBJ whole genome shotgun (WGS) entry which is preliminary data.</text>
</comment>
<evidence type="ECO:0000313" key="2">
    <source>
        <dbReference type="EMBL" id="NNH75110.1"/>
    </source>
</evidence>
<keyword evidence="3" id="KW-1185">Reference proteome</keyword>
<keyword evidence="1" id="KW-0472">Membrane</keyword>
<gene>
    <name evidence="2" type="ORF">HLB23_35560</name>
</gene>
<name>A0A849CEK8_9NOCA</name>
<feature type="transmembrane region" description="Helical" evidence="1">
    <location>
        <begin position="89"/>
        <end position="109"/>
    </location>
</feature>
<sequence length="175" mass="18553">MTAYSAVADPVASDVTADSADTGNGAPTTFSDRFATVFSRVLRDRPEIGDALRAAVPVQVREARYAAWATAGFAFCHFLLALPDGLNSAVGSGAHFFAAWLTGAMAVLFGIRSRWVWIGSLAVASLQTFLGVFTLFSTEMPTGVGPFIVLAGIMAAGIVLALLLRRDCYAWFARP</sequence>
<dbReference type="EMBL" id="JABELX010000019">
    <property type="protein sequence ID" value="NNH75110.1"/>
    <property type="molecule type" value="Genomic_DNA"/>
</dbReference>
<dbReference type="Proteomes" id="UP000586827">
    <property type="component" value="Unassembled WGS sequence"/>
</dbReference>
<feature type="transmembrane region" description="Helical" evidence="1">
    <location>
        <begin position="143"/>
        <end position="164"/>
    </location>
</feature>
<protein>
    <submittedName>
        <fullName evidence="2">Uncharacterized protein</fullName>
    </submittedName>
</protein>
<dbReference type="RefSeq" id="WP_067527073.1">
    <property type="nucleotide sequence ID" value="NZ_JABELX010000019.1"/>
</dbReference>
<feature type="transmembrane region" description="Helical" evidence="1">
    <location>
        <begin position="65"/>
        <end position="83"/>
    </location>
</feature>
<keyword evidence="1" id="KW-0812">Transmembrane</keyword>